<dbReference type="PANTHER" id="PTHR43228">
    <property type="entry name" value="TWO-COMPONENT RESPONSE REGULATOR"/>
    <property type="match status" value="1"/>
</dbReference>
<keyword evidence="1" id="KW-0597">Phosphoprotein</keyword>
<dbReference type="RefSeq" id="WP_308862906.1">
    <property type="nucleotide sequence ID" value="NZ_JAVHUL010000003.1"/>
</dbReference>
<dbReference type="Gene3D" id="3.40.50.2300">
    <property type="match status" value="1"/>
</dbReference>
<dbReference type="PANTHER" id="PTHR43228:SF1">
    <property type="entry name" value="TWO-COMPONENT RESPONSE REGULATOR ARR22"/>
    <property type="match status" value="1"/>
</dbReference>
<sequence length="122" mass="14218">MKICIIDDDKIYQFLLKKIIHIVNKEVTVHSFHNGEEAMEFFKQKDSSFDMIFLDLNMPKMDGWEFIERYQELITNNSTSPEIYVSTSSISESDQLKVASCDLVKAYLTKPITIEAMEKIIK</sequence>
<evidence type="ECO:0000313" key="3">
    <source>
        <dbReference type="EMBL" id="MDQ7916290.1"/>
    </source>
</evidence>
<feature type="modified residue" description="4-aspartylphosphate" evidence="1">
    <location>
        <position position="55"/>
    </location>
</feature>
<dbReference type="InterPro" id="IPR052048">
    <property type="entry name" value="ST_Response_Regulator"/>
</dbReference>
<name>A0ABU0ZXV2_9FLAO</name>
<dbReference type="InterPro" id="IPR001789">
    <property type="entry name" value="Sig_transdc_resp-reg_receiver"/>
</dbReference>
<dbReference type="SMART" id="SM00448">
    <property type="entry name" value="REC"/>
    <property type="match status" value="1"/>
</dbReference>
<keyword evidence="4" id="KW-1185">Reference proteome</keyword>
<dbReference type="EMBL" id="JAVHUL010000003">
    <property type="protein sequence ID" value="MDQ7916290.1"/>
    <property type="molecule type" value="Genomic_DNA"/>
</dbReference>
<feature type="domain" description="Response regulatory" evidence="2">
    <location>
        <begin position="2"/>
        <end position="122"/>
    </location>
</feature>
<reference evidence="3 4" key="1">
    <citation type="submission" date="2023-08" db="EMBL/GenBank/DDBJ databases">
        <title>Mesonia sp. MT50, isolated from deep-sea sediment of the Mariana Trench.</title>
        <authorList>
            <person name="Fu H."/>
        </authorList>
    </citation>
    <scope>NUCLEOTIDE SEQUENCE [LARGE SCALE GENOMIC DNA]</scope>
    <source>
        <strain evidence="3 4">MT50</strain>
    </source>
</reference>
<proteinExistence type="predicted"/>
<dbReference type="Proteomes" id="UP001230915">
    <property type="component" value="Unassembled WGS sequence"/>
</dbReference>
<dbReference type="InterPro" id="IPR011006">
    <property type="entry name" value="CheY-like_superfamily"/>
</dbReference>
<evidence type="ECO:0000313" key="4">
    <source>
        <dbReference type="Proteomes" id="UP001230915"/>
    </source>
</evidence>
<comment type="caution">
    <text evidence="3">The sequence shown here is derived from an EMBL/GenBank/DDBJ whole genome shotgun (WGS) entry which is preliminary data.</text>
</comment>
<gene>
    <name evidence="3" type="ORF">RBU60_01785</name>
</gene>
<dbReference type="PROSITE" id="PS50110">
    <property type="entry name" value="RESPONSE_REGULATORY"/>
    <property type="match status" value="1"/>
</dbReference>
<evidence type="ECO:0000259" key="2">
    <source>
        <dbReference type="PROSITE" id="PS50110"/>
    </source>
</evidence>
<dbReference type="Pfam" id="PF00072">
    <property type="entry name" value="Response_reg"/>
    <property type="match status" value="1"/>
</dbReference>
<dbReference type="CDD" id="cd17546">
    <property type="entry name" value="REC_hyHK_CKI1_RcsC-like"/>
    <property type="match status" value="1"/>
</dbReference>
<organism evidence="3 4">
    <name type="scientific">Mesonia profundi</name>
    <dbReference type="NCBI Taxonomy" id="3070998"/>
    <lineage>
        <taxon>Bacteria</taxon>
        <taxon>Pseudomonadati</taxon>
        <taxon>Bacteroidota</taxon>
        <taxon>Flavobacteriia</taxon>
        <taxon>Flavobacteriales</taxon>
        <taxon>Flavobacteriaceae</taxon>
        <taxon>Mesonia</taxon>
    </lineage>
</organism>
<protein>
    <submittedName>
        <fullName evidence="3">Response regulator</fullName>
    </submittedName>
</protein>
<accession>A0ABU0ZXV2</accession>
<evidence type="ECO:0000256" key="1">
    <source>
        <dbReference type="PROSITE-ProRule" id="PRU00169"/>
    </source>
</evidence>
<dbReference type="SUPFAM" id="SSF52172">
    <property type="entry name" value="CheY-like"/>
    <property type="match status" value="1"/>
</dbReference>